<dbReference type="SMART" id="SM00369">
    <property type="entry name" value="LRR_TYP"/>
    <property type="match status" value="8"/>
</dbReference>
<dbReference type="SUPFAM" id="SSF56112">
    <property type="entry name" value="Protein kinase-like (PK-like)"/>
    <property type="match status" value="1"/>
</dbReference>
<dbReference type="InterPro" id="IPR011009">
    <property type="entry name" value="Kinase-like_dom_sf"/>
</dbReference>
<evidence type="ECO:0000256" key="4">
    <source>
        <dbReference type="ARBA" id="ARBA00022729"/>
    </source>
</evidence>
<dbReference type="PANTHER" id="PTHR27008:SF610">
    <property type="entry name" value="SERINE-THREONINE_TYROSINE-PROTEIN KINASE CATALYTIC DOMAIN-CONTAINING PROTEIN"/>
    <property type="match status" value="1"/>
</dbReference>
<dbReference type="InterPro" id="IPR013210">
    <property type="entry name" value="LRR_N_plant-typ"/>
</dbReference>
<accession>A0ABQ8H4U5</accession>
<comment type="caution">
    <text evidence="10">The sequence shown here is derived from an EMBL/GenBank/DDBJ whole genome shotgun (WGS) entry which is preliminary data.</text>
</comment>
<dbReference type="Pfam" id="PF08263">
    <property type="entry name" value="LRRNT_2"/>
    <property type="match status" value="1"/>
</dbReference>
<keyword evidence="2" id="KW-0433">Leucine-rich repeat</keyword>
<keyword evidence="7 8" id="KW-0472">Membrane</keyword>
<evidence type="ECO:0000256" key="6">
    <source>
        <dbReference type="ARBA" id="ARBA00022989"/>
    </source>
</evidence>
<dbReference type="EMBL" id="JAFEMO010000014">
    <property type="protein sequence ID" value="KAH7548319.1"/>
    <property type="molecule type" value="Genomic_DNA"/>
</dbReference>
<keyword evidence="5" id="KW-0677">Repeat</keyword>
<evidence type="ECO:0000313" key="11">
    <source>
        <dbReference type="Proteomes" id="UP000827721"/>
    </source>
</evidence>
<keyword evidence="3 8" id="KW-0812">Transmembrane</keyword>
<evidence type="ECO:0000256" key="5">
    <source>
        <dbReference type="ARBA" id="ARBA00022737"/>
    </source>
</evidence>
<dbReference type="InterPro" id="IPR003591">
    <property type="entry name" value="Leu-rich_rpt_typical-subtyp"/>
</dbReference>
<dbReference type="Proteomes" id="UP000827721">
    <property type="component" value="Unassembled WGS sequence"/>
</dbReference>
<evidence type="ECO:0000313" key="10">
    <source>
        <dbReference type="EMBL" id="KAH7548319.1"/>
    </source>
</evidence>
<feature type="transmembrane region" description="Helical" evidence="8">
    <location>
        <begin position="664"/>
        <end position="686"/>
    </location>
</feature>
<evidence type="ECO:0000256" key="7">
    <source>
        <dbReference type="ARBA" id="ARBA00023136"/>
    </source>
</evidence>
<dbReference type="Pfam" id="PF00069">
    <property type="entry name" value="Pkinase"/>
    <property type="match status" value="1"/>
</dbReference>
<dbReference type="InterPro" id="IPR001611">
    <property type="entry name" value="Leu-rich_rpt"/>
</dbReference>
<keyword evidence="4" id="KW-0732">Signal</keyword>
<keyword evidence="11" id="KW-1185">Reference proteome</keyword>
<evidence type="ECO:0000256" key="1">
    <source>
        <dbReference type="ARBA" id="ARBA00004370"/>
    </source>
</evidence>
<sequence>MSAGSFYYSLCFQSLFLFCITLILLVPFASFTATIITRNSVQNERDEVALTAFKSKIVYDPQGVLSSWNESRHFCEWEGIKCGRRHRRVTVVHLTSKGLSGSLSPYLGNLSFLRKLILYNNSIQGEIPREFGRLFRLKSLSLFNNSFIGEIPANLSHCSRLKILSIGHNKLVGKIPPEFVSLHKLKELGLHRNNLTGGIPHILGNLTSLEVISISYNAFGGNIPDSLGRLRKLWFLSLSANNLMGTVPPSLYNLSLLSTFSVSQNQLHGVLPSNLGLTLPNLQSFLISFNLFSGSIPISLSNASKVELVDMSVNYLSGKLSIDFGGMQHLVKVMVHTNNLGSGEIDEMKFINSLANCSNLGTLSIAANRIRGVLPNSIANLSTKLQYLELAENQLYGSISPVIGNLVSLNILDMFKNQFTGTIPIEIGKLQNLHVMSLGNNQLSGEIPVSLGNLSLLTKLNLQNNKLSGVIPSSLGNLKQLSLLNLSQNDLSGTIPEQIFNMPFLSISLNFAQNHLIGSIPSTIGSLKILSEFDVSDNNLSGKIPNEISLCSNLEYLYLEGNFFHGAIPQSLSPLRGIRQLDLSRNNLSGQIPKFLETLPLEKLNLSFNGFEGEVPMKGIFTNASAISIVGNDIKLCGGIAKLQLPKCLNNDPKKDKVSSLFKILIPTASVVLGLIMISSFIFCWLKKRGKEQVFESLLEKSLLKVSYEMLLKGTDGFSPTHFVGAGSIGSVYKGILDQNGAIIAVKVLNLQHQGASKSFMAECKALRNIRHRNIVKVITSCSSIDFQGNDFKAIVYEFMVNGSLENCSIGVKGTIGYAAPEYGLGNEISTNGDVYSFGILLLEIVTRKKPTDVMFKGDFNLHSFARMALLDRVMDIVDPMLINEEIVATNHRMRQALYDSREECLISMVRIGVACSVESPQDRMNISRVVHELQSVRKLLLQPTTGLNVQRRQ</sequence>
<protein>
    <recommendedName>
        <fullName evidence="9">Protein kinase domain-containing protein</fullName>
    </recommendedName>
</protein>
<dbReference type="Pfam" id="PF23598">
    <property type="entry name" value="LRR_14"/>
    <property type="match status" value="1"/>
</dbReference>
<evidence type="ECO:0000256" key="2">
    <source>
        <dbReference type="ARBA" id="ARBA00022614"/>
    </source>
</evidence>
<dbReference type="Pfam" id="PF00560">
    <property type="entry name" value="LRR_1"/>
    <property type="match status" value="6"/>
</dbReference>
<dbReference type="PROSITE" id="PS50011">
    <property type="entry name" value="PROTEIN_KINASE_DOM"/>
    <property type="match status" value="1"/>
</dbReference>
<dbReference type="InterPro" id="IPR055414">
    <property type="entry name" value="LRR_R13L4/SHOC2-like"/>
</dbReference>
<gene>
    <name evidence="10" type="ORF">JRO89_XS14G0101700</name>
</gene>
<evidence type="ECO:0000256" key="8">
    <source>
        <dbReference type="SAM" id="Phobius"/>
    </source>
</evidence>
<reference evidence="10 11" key="1">
    <citation type="submission" date="2021-02" db="EMBL/GenBank/DDBJ databases">
        <title>Plant Genome Project.</title>
        <authorList>
            <person name="Zhang R.-G."/>
        </authorList>
    </citation>
    <scope>NUCLEOTIDE SEQUENCE [LARGE SCALE GENOMIC DNA]</scope>
    <source>
        <tissue evidence="10">Leaves</tissue>
    </source>
</reference>
<dbReference type="InterPro" id="IPR000719">
    <property type="entry name" value="Prot_kinase_dom"/>
</dbReference>
<dbReference type="PANTHER" id="PTHR27008">
    <property type="entry name" value="OS04G0122200 PROTEIN"/>
    <property type="match status" value="1"/>
</dbReference>
<evidence type="ECO:0000256" key="3">
    <source>
        <dbReference type="ARBA" id="ARBA00022692"/>
    </source>
</evidence>
<keyword evidence="6 8" id="KW-1133">Transmembrane helix</keyword>
<feature type="domain" description="Protein kinase" evidence="9">
    <location>
        <begin position="718"/>
        <end position="954"/>
    </location>
</feature>
<dbReference type="Gene3D" id="1.10.510.10">
    <property type="entry name" value="Transferase(Phosphotransferase) domain 1"/>
    <property type="match status" value="1"/>
</dbReference>
<dbReference type="Gene3D" id="3.30.200.20">
    <property type="entry name" value="Phosphorylase Kinase, domain 1"/>
    <property type="match status" value="1"/>
</dbReference>
<dbReference type="SUPFAM" id="SSF52058">
    <property type="entry name" value="L domain-like"/>
    <property type="match status" value="2"/>
</dbReference>
<organism evidence="10 11">
    <name type="scientific">Xanthoceras sorbifolium</name>
    <dbReference type="NCBI Taxonomy" id="99658"/>
    <lineage>
        <taxon>Eukaryota</taxon>
        <taxon>Viridiplantae</taxon>
        <taxon>Streptophyta</taxon>
        <taxon>Embryophyta</taxon>
        <taxon>Tracheophyta</taxon>
        <taxon>Spermatophyta</taxon>
        <taxon>Magnoliopsida</taxon>
        <taxon>eudicotyledons</taxon>
        <taxon>Gunneridae</taxon>
        <taxon>Pentapetalae</taxon>
        <taxon>rosids</taxon>
        <taxon>malvids</taxon>
        <taxon>Sapindales</taxon>
        <taxon>Sapindaceae</taxon>
        <taxon>Xanthoceroideae</taxon>
        <taxon>Xanthoceras</taxon>
    </lineage>
</organism>
<proteinExistence type="predicted"/>
<dbReference type="InterPro" id="IPR051809">
    <property type="entry name" value="Plant_receptor-like_S/T_kinase"/>
</dbReference>
<dbReference type="InterPro" id="IPR032675">
    <property type="entry name" value="LRR_dom_sf"/>
</dbReference>
<dbReference type="Gene3D" id="3.80.10.10">
    <property type="entry name" value="Ribonuclease Inhibitor"/>
    <property type="match status" value="4"/>
</dbReference>
<comment type="subcellular location">
    <subcellularLocation>
        <location evidence="1">Membrane</location>
    </subcellularLocation>
</comment>
<name>A0ABQ8H4U5_9ROSI</name>
<evidence type="ECO:0000259" key="9">
    <source>
        <dbReference type="PROSITE" id="PS50011"/>
    </source>
</evidence>